<dbReference type="NCBIfam" id="TIGR04092">
    <property type="entry name" value="LTA_DltD"/>
    <property type="match status" value="1"/>
</dbReference>
<sequence>MKKQLLAIFGPVVCAFLLIALIFTSSYRVNVSDPVIIQKASTSMAENVLKGDTIKNEALADKNYVPFFGSSELSRISPFHPSVLAKKYQRDYQPFLLGAPGTQSLSQFLMMRSANQELKNKKIIFLISPQWFVKNGVKEDYFNTYYSELQTLDWIFSLKKITPADRYLARRLLSFSKVTADQHLTIVLKKIKAGIMPTEKERTQLNDQWNILKREDELFSGIGLRDKQKQISQAMEALPPKYQQIPLATLADEIGAKETKNNPFGLKDDFYNKRIKHCLTKMKGTQKGWDYRFSPEFSDFQLVLQQLANAHMEALFIIPPVNEKWSNYTGLSQEMLQDFSKKIKFQLQQQGFEHIADFTEKANVPYFMEDTIHLGWRGWLEADQYIRPFLEDTYTSSHYHLDDAFFSKEWQQQSPEKLKETKRISD</sequence>
<comment type="caution">
    <text evidence="2">The sequence shown here is derived from an EMBL/GenBank/DDBJ whole genome shotgun (WGS) entry which is preliminary data.</text>
</comment>
<dbReference type="GO" id="GO:0005886">
    <property type="term" value="C:plasma membrane"/>
    <property type="evidence" value="ECO:0007669"/>
    <property type="project" value="UniProtKB-UniRule"/>
</dbReference>
<evidence type="ECO:0000313" key="3">
    <source>
        <dbReference type="Proteomes" id="UP000194933"/>
    </source>
</evidence>
<comment type="similarity">
    <text evidence="1">Belongs to the DltD family.</text>
</comment>
<organism evidence="2 3">
    <name type="scientific">Candidatus Enterococcus wittei</name>
    <dbReference type="NCBI Taxonomy" id="1987383"/>
    <lineage>
        <taxon>Bacteria</taxon>
        <taxon>Bacillati</taxon>
        <taxon>Bacillota</taxon>
        <taxon>Bacilli</taxon>
        <taxon>Lactobacillales</taxon>
        <taxon>Enterococcaceae</taxon>
        <taxon>Enterococcus</taxon>
    </lineage>
</organism>
<evidence type="ECO:0000313" key="2">
    <source>
        <dbReference type="EMBL" id="OTP09617.1"/>
    </source>
</evidence>
<dbReference type="RefSeq" id="WP_086285437.1">
    <property type="nucleotide sequence ID" value="NZ_NGMO01000004.1"/>
</dbReference>
<dbReference type="PIRSF" id="PIRSF021438">
    <property type="entry name" value="DltD"/>
    <property type="match status" value="1"/>
</dbReference>
<gene>
    <name evidence="2" type="ORF">A5844_002397</name>
</gene>
<dbReference type="Pfam" id="PF04914">
    <property type="entry name" value="DltD"/>
    <property type="match status" value="1"/>
</dbReference>
<keyword evidence="1" id="KW-1003">Cell membrane</keyword>
<dbReference type="AlphaFoldDB" id="A0A242JWB9"/>
<evidence type="ECO:0000256" key="1">
    <source>
        <dbReference type="PIRNR" id="PIRNR021438"/>
    </source>
</evidence>
<comment type="pathway">
    <text evidence="1">Cell wall biogenesis; lipoteichoic acid biosynthesis.</text>
</comment>
<dbReference type="InterPro" id="IPR023896">
    <property type="entry name" value="LTA_DltD"/>
</dbReference>
<accession>A0A242JWB9</accession>
<dbReference type="PANTHER" id="PTHR40039:SF1">
    <property type="entry name" value="PROTEIN DLTD"/>
    <property type="match status" value="1"/>
</dbReference>
<name>A0A242JWB9_9ENTE</name>
<dbReference type="GO" id="GO:0070395">
    <property type="term" value="P:lipoteichoic acid biosynthetic process"/>
    <property type="evidence" value="ECO:0007669"/>
    <property type="project" value="UniProtKB-UniRule"/>
</dbReference>
<dbReference type="STRING" id="1987383.A5844_002397"/>
<reference evidence="2 3" key="1">
    <citation type="submission" date="2017-05" db="EMBL/GenBank/DDBJ databases">
        <title>The Genome Sequence of Enterococcus sp. 10A9_DIV0425.</title>
        <authorList>
            <consortium name="The Broad Institute Genomics Platform"/>
            <consortium name="The Broad Institute Genomic Center for Infectious Diseases"/>
            <person name="Earl A."/>
            <person name="Manson A."/>
            <person name="Schwartman J."/>
            <person name="Gilmore M."/>
            <person name="Abouelleil A."/>
            <person name="Cao P."/>
            <person name="Chapman S."/>
            <person name="Cusick C."/>
            <person name="Shea T."/>
            <person name="Young S."/>
            <person name="Neafsey D."/>
            <person name="Nusbaum C."/>
            <person name="Birren B."/>
        </authorList>
    </citation>
    <scope>NUCLEOTIDE SEQUENCE [LARGE SCALE GENOMIC DNA]</scope>
    <source>
        <strain evidence="2 3">10A9_DIV0425</strain>
    </source>
</reference>
<dbReference type="InterPro" id="IPR006998">
    <property type="entry name" value="DltD"/>
</dbReference>
<protein>
    <recommendedName>
        <fullName evidence="1">Protein DltD</fullName>
    </recommendedName>
</protein>
<keyword evidence="3" id="KW-1185">Reference proteome</keyword>
<keyword evidence="1" id="KW-0472">Membrane</keyword>
<dbReference type="EMBL" id="NGMO01000004">
    <property type="protein sequence ID" value="OTP09617.1"/>
    <property type="molecule type" value="Genomic_DNA"/>
</dbReference>
<dbReference type="Proteomes" id="UP000194933">
    <property type="component" value="Unassembled WGS sequence"/>
</dbReference>
<dbReference type="UniPathway" id="UPA00556"/>
<proteinExistence type="inferred from homology"/>
<dbReference type="PANTHER" id="PTHR40039">
    <property type="entry name" value="PROTEIN DLTD"/>
    <property type="match status" value="1"/>
</dbReference>